<dbReference type="InterPro" id="IPR001975">
    <property type="entry name" value="Ribosomal_eL40_dom"/>
</dbReference>
<dbReference type="PRINTS" id="PR00348">
    <property type="entry name" value="UBIQUITIN"/>
</dbReference>
<comment type="similarity">
    <text evidence="5">Belongs to the ubiquitin family.</text>
</comment>
<dbReference type="AlphaFoldDB" id="A0A8T0MKU4"/>
<dbReference type="Pfam" id="PF00240">
    <property type="entry name" value="ubiquitin"/>
    <property type="match status" value="1"/>
</dbReference>
<dbReference type="InterPro" id="IPR019954">
    <property type="entry name" value="Ubiquitin_CS"/>
</dbReference>
<comment type="subunit">
    <text evidence="13">Part of the 60S ribosomal subunit.</text>
</comment>
<comment type="caution">
    <text evidence="15">The sequence shown here is derived from an EMBL/GenBank/DDBJ whole genome shotgun (WGS) entry which is preliminary data.</text>
</comment>
<dbReference type="Gene3D" id="3.10.20.90">
    <property type="entry name" value="Phosphatidylinositol 3-kinase Catalytic Subunit, Chain A, domain 1"/>
    <property type="match status" value="1"/>
</dbReference>
<comment type="subcellular location">
    <subcellularLocation>
        <location evidence="3">Cytoplasm</location>
    </subcellularLocation>
    <subcellularLocation>
        <location evidence="2">Nucleus</location>
    </subcellularLocation>
</comment>
<evidence type="ECO:0000256" key="6">
    <source>
        <dbReference type="ARBA" id="ARBA00010570"/>
    </source>
</evidence>
<evidence type="ECO:0000313" key="16">
    <source>
        <dbReference type="Proteomes" id="UP000823388"/>
    </source>
</evidence>
<dbReference type="GO" id="GO:0003729">
    <property type="term" value="F:mRNA binding"/>
    <property type="evidence" value="ECO:0007669"/>
    <property type="project" value="UniProtKB-ARBA"/>
</dbReference>
<evidence type="ECO:0000256" key="4">
    <source>
        <dbReference type="ARBA" id="ARBA00008373"/>
    </source>
</evidence>
<dbReference type="SMART" id="SM01377">
    <property type="entry name" value="Ribosomal_L40e"/>
    <property type="match status" value="1"/>
</dbReference>
<evidence type="ECO:0000256" key="5">
    <source>
        <dbReference type="ARBA" id="ARBA00008430"/>
    </source>
</evidence>
<dbReference type="SUPFAM" id="SSF57829">
    <property type="entry name" value="Zn-binding ribosomal proteins"/>
    <property type="match status" value="1"/>
</dbReference>
<reference evidence="15" key="1">
    <citation type="submission" date="2020-05" db="EMBL/GenBank/DDBJ databases">
        <title>WGS assembly of Panicum virgatum.</title>
        <authorList>
            <person name="Lovell J.T."/>
            <person name="Jenkins J."/>
            <person name="Shu S."/>
            <person name="Juenger T.E."/>
            <person name="Schmutz J."/>
        </authorList>
    </citation>
    <scope>NUCLEOTIDE SEQUENCE</scope>
    <source>
        <strain evidence="15">AP13</strain>
    </source>
</reference>
<evidence type="ECO:0000256" key="13">
    <source>
        <dbReference type="ARBA" id="ARBA00035124"/>
    </source>
</evidence>
<evidence type="ECO:0000256" key="1">
    <source>
        <dbReference type="ARBA" id="ARBA00002241"/>
    </source>
</evidence>
<dbReference type="CDD" id="cd01803">
    <property type="entry name" value="Ubl_ubiquitin"/>
    <property type="match status" value="1"/>
</dbReference>
<protein>
    <recommendedName>
        <fullName evidence="14">Ubiquitin-like domain-containing protein</fullName>
    </recommendedName>
</protein>
<organism evidence="15 16">
    <name type="scientific">Panicum virgatum</name>
    <name type="common">Blackwell switchgrass</name>
    <dbReference type="NCBI Taxonomy" id="38727"/>
    <lineage>
        <taxon>Eukaryota</taxon>
        <taxon>Viridiplantae</taxon>
        <taxon>Streptophyta</taxon>
        <taxon>Embryophyta</taxon>
        <taxon>Tracheophyta</taxon>
        <taxon>Spermatophyta</taxon>
        <taxon>Magnoliopsida</taxon>
        <taxon>Liliopsida</taxon>
        <taxon>Poales</taxon>
        <taxon>Poaceae</taxon>
        <taxon>PACMAD clade</taxon>
        <taxon>Panicoideae</taxon>
        <taxon>Panicodae</taxon>
        <taxon>Paniceae</taxon>
        <taxon>Panicinae</taxon>
        <taxon>Panicum</taxon>
        <taxon>Panicum sect. Hiantes</taxon>
    </lineage>
</organism>
<dbReference type="InterPro" id="IPR019956">
    <property type="entry name" value="Ubiquitin_dom"/>
</dbReference>
<dbReference type="PROSITE" id="PS00299">
    <property type="entry name" value="UBIQUITIN_1"/>
    <property type="match status" value="1"/>
</dbReference>
<accession>A0A8T0MKU4</accession>
<dbReference type="GO" id="GO:0005634">
    <property type="term" value="C:nucleus"/>
    <property type="evidence" value="ECO:0007669"/>
    <property type="project" value="UniProtKB-SubCell"/>
</dbReference>
<keyword evidence="7" id="KW-0963">Cytoplasm</keyword>
<keyword evidence="11" id="KW-0539">Nucleus</keyword>
<dbReference type="Gene3D" id="4.10.1060.50">
    <property type="match status" value="1"/>
</dbReference>
<dbReference type="GO" id="GO:0005737">
    <property type="term" value="C:cytoplasm"/>
    <property type="evidence" value="ECO:0007669"/>
    <property type="project" value="UniProtKB-SubCell"/>
</dbReference>
<dbReference type="InterPro" id="IPR038587">
    <property type="entry name" value="Ribosomal_eL40_sf"/>
</dbReference>
<name>A0A8T0MKU4_PANVG</name>
<comment type="similarity">
    <text evidence="4">In the N-terminal section; belongs to the ubiquitin family.</text>
</comment>
<dbReference type="GO" id="GO:0003735">
    <property type="term" value="F:structural constituent of ribosome"/>
    <property type="evidence" value="ECO:0007669"/>
    <property type="project" value="InterPro"/>
</dbReference>
<dbReference type="Proteomes" id="UP000823388">
    <property type="component" value="Chromosome 9N"/>
</dbReference>
<dbReference type="FunFam" id="3.10.20.90:FF:000016">
    <property type="entry name" value="Polyubiquitin 3"/>
    <property type="match status" value="1"/>
</dbReference>
<evidence type="ECO:0000256" key="2">
    <source>
        <dbReference type="ARBA" id="ARBA00004123"/>
    </source>
</evidence>
<proteinExistence type="inferred from homology"/>
<dbReference type="InterPro" id="IPR000626">
    <property type="entry name" value="Ubiquitin-like_dom"/>
</dbReference>
<evidence type="ECO:0000256" key="7">
    <source>
        <dbReference type="ARBA" id="ARBA00022490"/>
    </source>
</evidence>
<dbReference type="EMBL" id="CM029054">
    <property type="protein sequence ID" value="KAG2537900.1"/>
    <property type="molecule type" value="Genomic_DNA"/>
</dbReference>
<evidence type="ECO:0000313" key="15">
    <source>
        <dbReference type="EMBL" id="KAG2537900.1"/>
    </source>
</evidence>
<comment type="similarity">
    <text evidence="6">In the C-terminal section; belongs to the eukaryotic ribosomal protein eL40 family.</text>
</comment>
<keyword evidence="9" id="KW-0832">Ubl conjugation</keyword>
<feature type="domain" description="Ubiquitin-like" evidence="14">
    <location>
        <begin position="1"/>
        <end position="76"/>
    </location>
</feature>
<evidence type="ECO:0000256" key="8">
    <source>
        <dbReference type="ARBA" id="ARBA00022499"/>
    </source>
</evidence>
<keyword evidence="8" id="KW-1017">Isopeptide bond</keyword>
<sequence>MQIFVKTLTGKTITLEVESSDTIHNVKAKVQDKEGIPPDQQRLIFSGKQLEDGRTLADYNIQKESTLHLVLRLRGGHGCYPYTIEPNLLKLALKHNEAKMICRKCYARLPMGATNCRKKKCGRSNEFVLFVVYI</sequence>
<evidence type="ECO:0000256" key="11">
    <source>
        <dbReference type="ARBA" id="ARBA00023242"/>
    </source>
</evidence>
<evidence type="ECO:0000256" key="10">
    <source>
        <dbReference type="ARBA" id="ARBA00022980"/>
    </source>
</evidence>
<dbReference type="FunFam" id="4.10.1060.50:FF:000001">
    <property type="entry name" value="ubiquitin-60S ribosomal protein L40"/>
    <property type="match status" value="1"/>
</dbReference>
<evidence type="ECO:0000259" key="14">
    <source>
        <dbReference type="PROSITE" id="PS50053"/>
    </source>
</evidence>
<evidence type="ECO:0000256" key="12">
    <source>
        <dbReference type="ARBA" id="ARBA00023274"/>
    </source>
</evidence>
<comment type="function">
    <text evidence="1">Component of the 60S subunit of the ribosome.</text>
</comment>
<gene>
    <name evidence="15" type="ORF">PVAP13_9NG324073</name>
</gene>
<dbReference type="InterPro" id="IPR011332">
    <property type="entry name" value="Ribosomal_zn-bd"/>
</dbReference>
<dbReference type="GO" id="GO:0005840">
    <property type="term" value="C:ribosome"/>
    <property type="evidence" value="ECO:0007669"/>
    <property type="project" value="UniProtKB-KW"/>
</dbReference>
<evidence type="ECO:0000256" key="3">
    <source>
        <dbReference type="ARBA" id="ARBA00004496"/>
    </source>
</evidence>
<keyword evidence="16" id="KW-1185">Reference proteome</keyword>
<keyword evidence="10" id="KW-0689">Ribosomal protein</keyword>
<dbReference type="GO" id="GO:0006412">
    <property type="term" value="P:translation"/>
    <property type="evidence" value="ECO:0007669"/>
    <property type="project" value="InterPro"/>
</dbReference>
<dbReference type="PANTHER" id="PTHR10666">
    <property type="entry name" value="UBIQUITIN"/>
    <property type="match status" value="1"/>
</dbReference>
<dbReference type="Pfam" id="PF01020">
    <property type="entry name" value="Ribosomal_L40e"/>
    <property type="match status" value="1"/>
</dbReference>
<dbReference type="PROSITE" id="PS50053">
    <property type="entry name" value="UBIQUITIN_2"/>
    <property type="match status" value="1"/>
</dbReference>
<dbReference type="SUPFAM" id="SSF54236">
    <property type="entry name" value="Ubiquitin-like"/>
    <property type="match status" value="1"/>
</dbReference>
<dbReference type="InterPro" id="IPR029071">
    <property type="entry name" value="Ubiquitin-like_domsf"/>
</dbReference>
<keyword evidence="12" id="KW-0687">Ribonucleoprotein</keyword>
<evidence type="ECO:0000256" key="9">
    <source>
        <dbReference type="ARBA" id="ARBA00022843"/>
    </source>
</evidence>
<dbReference type="InterPro" id="IPR050158">
    <property type="entry name" value="Ubiquitin_ubiquitin-like"/>
</dbReference>
<dbReference type="SMART" id="SM00213">
    <property type="entry name" value="UBQ"/>
    <property type="match status" value="1"/>
</dbReference>
<dbReference type="GO" id="GO:1990904">
    <property type="term" value="C:ribonucleoprotein complex"/>
    <property type="evidence" value="ECO:0007669"/>
    <property type="project" value="UniProtKB-KW"/>
</dbReference>